<accession>V8N3Y0</accession>
<evidence type="ECO:0000313" key="2">
    <source>
        <dbReference type="EMBL" id="ETE56586.1"/>
    </source>
</evidence>
<gene>
    <name evidence="2" type="primary">MNN4</name>
    <name evidence="2" type="ORF">L345_17703</name>
</gene>
<dbReference type="Proteomes" id="UP000018936">
    <property type="component" value="Unassembled WGS sequence"/>
</dbReference>
<feature type="region of interest" description="Disordered" evidence="1">
    <location>
        <begin position="205"/>
        <end position="242"/>
    </location>
</feature>
<proteinExistence type="predicted"/>
<feature type="compositionally biased region" description="Basic and acidic residues" evidence="1">
    <location>
        <begin position="144"/>
        <end position="167"/>
    </location>
</feature>
<evidence type="ECO:0000313" key="3">
    <source>
        <dbReference type="Proteomes" id="UP000018936"/>
    </source>
</evidence>
<feature type="region of interest" description="Disordered" evidence="1">
    <location>
        <begin position="1"/>
        <end position="184"/>
    </location>
</feature>
<sequence>RQNPRPTQLGKASSPLLWRLKSGRRICGGRKKSGKKERKKERKKAGKNERRKEGGRKERKKLEGGREGGKKEKERRQGGRKEGRKEGNKEGRKKGRRKEERKKEGKEGKERKKGGRKEQKKEGKKERNWRKERREERKKKKEGRKTGKEEEKKEGRKEEEGRKDKPPSSEGGMAESLFWPPGRCTPISTCARKLVLHWPSLGERKALAEPGPQSHDPGGRGQTGGEGRGGRTPVPSYRGPPVPKAAENWAWIQSDSEGPEHSCLPSRIHLRMS</sequence>
<protein>
    <submittedName>
        <fullName evidence="2">Mnn4</fullName>
    </submittedName>
</protein>
<feature type="non-terminal residue" evidence="2">
    <location>
        <position position="1"/>
    </location>
</feature>
<dbReference type="AlphaFoldDB" id="V8N3Y0"/>
<feature type="compositionally biased region" description="Basic and acidic residues" evidence="1">
    <location>
        <begin position="46"/>
        <end position="90"/>
    </location>
</feature>
<feature type="non-terminal residue" evidence="2">
    <location>
        <position position="273"/>
    </location>
</feature>
<evidence type="ECO:0000256" key="1">
    <source>
        <dbReference type="SAM" id="MobiDB-lite"/>
    </source>
</evidence>
<organism evidence="2 3">
    <name type="scientific">Ophiophagus hannah</name>
    <name type="common">King cobra</name>
    <name type="synonym">Naja hannah</name>
    <dbReference type="NCBI Taxonomy" id="8665"/>
    <lineage>
        <taxon>Eukaryota</taxon>
        <taxon>Metazoa</taxon>
        <taxon>Chordata</taxon>
        <taxon>Craniata</taxon>
        <taxon>Vertebrata</taxon>
        <taxon>Euteleostomi</taxon>
        <taxon>Lepidosauria</taxon>
        <taxon>Squamata</taxon>
        <taxon>Bifurcata</taxon>
        <taxon>Unidentata</taxon>
        <taxon>Episquamata</taxon>
        <taxon>Toxicofera</taxon>
        <taxon>Serpentes</taxon>
        <taxon>Colubroidea</taxon>
        <taxon>Elapidae</taxon>
        <taxon>Elapinae</taxon>
        <taxon>Ophiophagus</taxon>
    </lineage>
</organism>
<feature type="compositionally biased region" description="Basic residues" evidence="1">
    <location>
        <begin position="127"/>
        <end position="143"/>
    </location>
</feature>
<feature type="compositionally biased region" description="Basic residues" evidence="1">
    <location>
        <begin position="21"/>
        <end position="45"/>
    </location>
</feature>
<reference evidence="2 3" key="1">
    <citation type="journal article" date="2013" name="Proc. Natl. Acad. Sci. U.S.A.">
        <title>The king cobra genome reveals dynamic gene evolution and adaptation in the snake venom system.</title>
        <authorList>
            <person name="Vonk F.J."/>
            <person name="Casewell N.R."/>
            <person name="Henkel C.V."/>
            <person name="Heimberg A.M."/>
            <person name="Jansen H.J."/>
            <person name="McCleary R.J."/>
            <person name="Kerkkamp H.M."/>
            <person name="Vos R.A."/>
            <person name="Guerreiro I."/>
            <person name="Calvete J.J."/>
            <person name="Wuster W."/>
            <person name="Woods A.E."/>
            <person name="Logan J.M."/>
            <person name="Harrison R.A."/>
            <person name="Castoe T.A."/>
            <person name="de Koning A.P."/>
            <person name="Pollock D.D."/>
            <person name="Yandell M."/>
            <person name="Calderon D."/>
            <person name="Renjifo C."/>
            <person name="Currier R.B."/>
            <person name="Salgado D."/>
            <person name="Pla D."/>
            <person name="Sanz L."/>
            <person name="Hyder A.S."/>
            <person name="Ribeiro J.M."/>
            <person name="Arntzen J.W."/>
            <person name="van den Thillart G.E."/>
            <person name="Boetzer M."/>
            <person name="Pirovano W."/>
            <person name="Dirks R.P."/>
            <person name="Spaink H.P."/>
            <person name="Duboule D."/>
            <person name="McGlinn E."/>
            <person name="Kini R.M."/>
            <person name="Richardson M.K."/>
        </authorList>
    </citation>
    <scope>NUCLEOTIDE SEQUENCE</scope>
    <source>
        <tissue evidence="2">Blood</tissue>
    </source>
</reference>
<feature type="compositionally biased region" description="Basic and acidic residues" evidence="1">
    <location>
        <begin position="97"/>
        <end position="126"/>
    </location>
</feature>
<name>V8N3Y0_OPHHA</name>
<keyword evidence="3" id="KW-1185">Reference proteome</keyword>
<comment type="caution">
    <text evidence="2">The sequence shown here is derived from an EMBL/GenBank/DDBJ whole genome shotgun (WGS) entry which is preliminary data.</text>
</comment>
<dbReference type="EMBL" id="AZIM01017474">
    <property type="protein sequence ID" value="ETE56586.1"/>
    <property type="molecule type" value="Genomic_DNA"/>
</dbReference>